<feature type="compositionally biased region" description="Basic and acidic residues" evidence="2">
    <location>
        <begin position="154"/>
        <end position="192"/>
    </location>
</feature>
<dbReference type="PANTHER" id="PTHR31286">
    <property type="entry name" value="GLYCINE-RICH CELL WALL STRUCTURAL PROTEIN 1.8-LIKE"/>
    <property type="match status" value="1"/>
</dbReference>
<evidence type="ECO:0000259" key="3">
    <source>
        <dbReference type="PROSITE" id="PS50158"/>
    </source>
</evidence>
<dbReference type="Proteomes" id="UP000323000">
    <property type="component" value="Chromosome 3"/>
</dbReference>
<protein>
    <recommendedName>
        <fullName evidence="3">CCHC-type domain-containing protein</fullName>
    </recommendedName>
</protein>
<gene>
    <name evidence="4" type="ORF">EZV62_006548</name>
</gene>
<dbReference type="GO" id="GO:0003676">
    <property type="term" value="F:nucleic acid binding"/>
    <property type="evidence" value="ECO:0007669"/>
    <property type="project" value="InterPro"/>
</dbReference>
<comment type="caution">
    <text evidence="4">The sequence shown here is derived from an EMBL/GenBank/DDBJ whole genome shotgun (WGS) entry which is preliminary data.</text>
</comment>
<dbReference type="InterPro" id="IPR040256">
    <property type="entry name" value="At4g02000-like"/>
</dbReference>
<dbReference type="OrthoDB" id="1071479at2759"/>
<evidence type="ECO:0000256" key="1">
    <source>
        <dbReference type="PROSITE-ProRule" id="PRU00047"/>
    </source>
</evidence>
<name>A0A5C7I6U7_9ROSI</name>
<accession>A0A5C7I6U7</accession>
<feature type="region of interest" description="Disordered" evidence="2">
    <location>
        <begin position="153"/>
        <end position="192"/>
    </location>
</feature>
<dbReference type="PROSITE" id="PS50158">
    <property type="entry name" value="ZF_CCHC"/>
    <property type="match status" value="1"/>
</dbReference>
<keyword evidence="5" id="KW-1185">Reference proteome</keyword>
<dbReference type="InterPro" id="IPR001878">
    <property type="entry name" value="Znf_CCHC"/>
</dbReference>
<dbReference type="Pfam" id="PF14392">
    <property type="entry name" value="zf-CCHC_4"/>
    <property type="match status" value="1"/>
</dbReference>
<keyword evidence="1" id="KW-0863">Zinc-finger</keyword>
<evidence type="ECO:0000256" key="2">
    <source>
        <dbReference type="SAM" id="MobiDB-lite"/>
    </source>
</evidence>
<dbReference type="InterPro" id="IPR025836">
    <property type="entry name" value="Zn_knuckle_CX2CX4HX4C"/>
</dbReference>
<sequence>MDTDEIARLCDALSINDESSSTQTLDENLKNLGKMIGEVSNCDASITSDGSGRFLRVRVRVPVDKPLRRSLRVDVLGNGVVTTMPLRYERLLDYCFKCGRLGHVMNGCFVLNNHNNISLDEIRKLGVWLRATSPPKRSLVGFSKAGNRNWNKSKNSDGFRIEGRSDGNWRGRASELDHVSGDRRSKEKETAKGKEKMAYVGNRDSCMETVTKIIAHANAPRVEGNGGSLISNSKIGISAELMREAKGTETMVLGSVRSTRPTENRWDLVGYGDSGSNGSMVFNAEPLKMLDKAQVSVDSAIINLLNVGPDNTKSLETINTGHDLKTSGRWRRVGNKNRTTTGGKDDLGILSSKRKSLSWSDDARQEGKRAKETRSYDLVVKHEVVRFNENEDKAMVFDAEKETKEVSGVGVLLEAMVEPKDSETVDTSIPGVDFGFGSNSEVTKRKVSTVAIEECISVKNAKDAELFCVIVWRIWFYRNSESHGSCIGNLSEMINWCEQFLSDFQCSRWENKHSQLSIGNLGRCSWFPPGAGVYKANCDAVEMVAMEFKDGNVDIRLPELQTIKRAIEKSRFIL</sequence>
<evidence type="ECO:0000313" key="4">
    <source>
        <dbReference type="EMBL" id="TXG65273.1"/>
    </source>
</evidence>
<dbReference type="AlphaFoldDB" id="A0A5C7I6U7"/>
<feature type="domain" description="CCHC-type" evidence="3">
    <location>
        <begin position="95"/>
        <end position="108"/>
    </location>
</feature>
<evidence type="ECO:0000313" key="5">
    <source>
        <dbReference type="Proteomes" id="UP000323000"/>
    </source>
</evidence>
<organism evidence="4 5">
    <name type="scientific">Acer yangbiense</name>
    <dbReference type="NCBI Taxonomy" id="1000413"/>
    <lineage>
        <taxon>Eukaryota</taxon>
        <taxon>Viridiplantae</taxon>
        <taxon>Streptophyta</taxon>
        <taxon>Embryophyta</taxon>
        <taxon>Tracheophyta</taxon>
        <taxon>Spermatophyta</taxon>
        <taxon>Magnoliopsida</taxon>
        <taxon>eudicotyledons</taxon>
        <taxon>Gunneridae</taxon>
        <taxon>Pentapetalae</taxon>
        <taxon>rosids</taxon>
        <taxon>malvids</taxon>
        <taxon>Sapindales</taxon>
        <taxon>Sapindaceae</taxon>
        <taxon>Hippocastanoideae</taxon>
        <taxon>Acereae</taxon>
        <taxon>Acer</taxon>
    </lineage>
</organism>
<proteinExistence type="predicted"/>
<reference evidence="5" key="1">
    <citation type="journal article" date="2019" name="Gigascience">
        <title>De novo genome assembly of the endangered Acer yangbiense, a plant species with extremely small populations endemic to Yunnan Province, China.</title>
        <authorList>
            <person name="Yang J."/>
            <person name="Wariss H.M."/>
            <person name="Tao L."/>
            <person name="Zhang R."/>
            <person name="Yun Q."/>
            <person name="Hollingsworth P."/>
            <person name="Dao Z."/>
            <person name="Luo G."/>
            <person name="Guo H."/>
            <person name="Ma Y."/>
            <person name="Sun W."/>
        </authorList>
    </citation>
    <scope>NUCLEOTIDE SEQUENCE [LARGE SCALE GENOMIC DNA]</scope>
    <source>
        <strain evidence="5">cv. Malutang</strain>
    </source>
</reference>
<keyword evidence="1" id="KW-0479">Metal-binding</keyword>
<dbReference type="EMBL" id="VAHF01000003">
    <property type="protein sequence ID" value="TXG65273.1"/>
    <property type="molecule type" value="Genomic_DNA"/>
</dbReference>
<dbReference type="PANTHER" id="PTHR31286:SF167">
    <property type="entry name" value="OS09G0268800 PROTEIN"/>
    <property type="match status" value="1"/>
</dbReference>
<keyword evidence="1" id="KW-0862">Zinc</keyword>
<dbReference type="GO" id="GO:0008270">
    <property type="term" value="F:zinc ion binding"/>
    <property type="evidence" value="ECO:0007669"/>
    <property type="project" value="UniProtKB-KW"/>
</dbReference>